<sequence length="49" mass="5344">MEPEGKAAGRLQIRWRPVGVTARVAGPVARKVAGPRVRRAARLVRSALR</sequence>
<dbReference type="AlphaFoldDB" id="A0A499VZ12"/>
<dbReference type="EMBL" id="AP019621">
    <property type="protein sequence ID" value="BBJ53176.1"/>
    <property type="molecule type" value="Genomic_DNA"/>
</dbReference>
<organism evidence="1">
    <name type="scientific">Streptomyces avermitilis</name>
    <dbReference type="NCBI Taxonomy" id="33903"/>
    <lineage>
        <taxon>Bacteria</taxon>
        <taxon>Bacillati</taxon>
        <taxon>Actinomycetota</taxon>
        <taxon>Actinomycetes</taxon>
        <taxon>Kitasatosporales</taxon>
        <taxon>Streptomycetaceae</taxon>
        <taxon>Streptomyces</taxon>
    </lineage>
</organism>
<protein>
    <submittedName>
        <fullName evidence="1">Uncharacterized protein</fullName>
    </submittedName>
</protein>
<gene>
    <name evidence="1" type="ORF">SAVMC3_58050</name>
</gene>
<evidence type="ECO:0000313" key="1">
    <source>
        <dbReference type="EMBL" id="BBJ53176.1"/>
    </source>
</evidence>
<proteinExistence type="predicted"/>
<name>A0A499VZ12_STRAX</name>
<accession>A0A499VZ12</accession>
<reference evidence="1" key="1">
    <citation type="submission" date="2019-04" db="EMBL/GenBank/DDBJ databases">
        <title>Draft genome sequences of Streptomyces avermitilis MC3.</title>
        <authorList>
            <person name="Komaki H."/>
            <person name="Tamura T."/>
            <person name="Hosoyama A."/>
        </authorList>
    </citation>
    <scope>NUCLEOTIDE SEQUENCE</scope>
    <source>
        <strain evidence="1">MC3</strain>
    </source>
</reference>